<dbReference type="GO" id="GO:0006310">
    <property type="term" value="P:DNA recombination"/>
    <property type="evidence" value="ECO:0007669"/>
    <property type="project" value="UniProtKB-KW"/>
</dbReference>
<accession>A0A1B6NQY7</accession>
<dbReference type="InterPro" id="IPR013762">
    <property type="entry name" value="Integrase-like_cat_sf"/>
</dbReference>
<dbReference type="EMBL" id="AYSL01001524">
    <property type="protein sequence ID" value="KTF05850.1"/>
    <property type="molecule type" value="Genomic_DNA"/>
</dbReference>
<dbReference type="Gene3D" id="1.10.443.10">
    <property type="entry name" value="Intergrase catalytic core"/>
    <property type="match status" value="1"/>
</dbReference>
<reference evidence="2" key="1">
    <citation type="submission" date="2013-11" db="EMBL/GenBank/DDBJ databases">
        <title>Microbial diversity, functional groups and degradation webs in Northern and Southern Mediterranean and Red Sea marine crude oil polluted sites.</title>
        <authorList>
            <person name="Daffonchio D."/>
            <person name="Mapelli F."/>
            <person name="Ferrer M."/>
            <person name="Richter M."/>
            <person name="Cherif A."/>
            <person name="Malkawi H.I."/>
            <person name="Yakimov M.M."/>
            <person name="Abdel-Fattah Y.R."/>
            <person name="Blaghen M."/>
            <person name="Golyshin P.N."/>
            <person name="Kalogerakis N."/>
            <person name="Boon N."/>
            <person name="Magagnini M."/>
            <person name="Fava F."/>
        </authorList>
    </citation>
    <scope>NUCLEOTIDE SEQUENCE</scope>
</reference>
<protein>
    <submittedName>
        <fullName evidence="2">Integrase family protein</fullName>
    </submittedName>
</protein>
<dbReference type="GO" id="GO:0015074">
    <property type="term" value="P:DNA integration"/>
    <property type="evidence" value="ECO:0007669"/>
    <property type="project" value="InterPro"/>
</dbReference>
<proteinExistence type="predicted"/>
<name>A0A1B6NQY7_9ZZZZ</name>
<comment type="caution">
    <text evidence="2">The sequence shown here is derived from an EMBL/GenBank/DDBJ whole genome shotgun (WGS) entry which is preliminary data.</text>
</comment>
<keyword evidence="1" id="KW-0233">DNA recombination</keyword>
<evidence type="ECO:0000256" key="1">
    <source>
        <dbReference type="ARBA" id="ARBA00023172"/>
    </source>
</evidence>
<gene>
    <name evidence="2" type="ORF">MGSAQ_002654</name>
</gene>
<dbReference type="SUPFAM" id="SSF56349">
    <property type="entry name" value="DNA breaking-rejoining enzymes"/>
    <property type="match status" value="1"/>
</dbReference>
<dbReference type="InterPro" id="IPR011010">
    <property type="entry name" value="DNA_brk_join_enz"/>
</dbReference>
<dbReference type="AlphaFoldDB" id="A0A1B6NQY7"/>
<organism evidence="2">
    <name type="scientific">marine sediment metagenome</name>
    <dbReference type="NCBI Taxonomy" id="412755"/>
    <lineage>
        <taxon>unclassified sequences</taxon>
        <taxon>metagenomes</taxon>
        <taxon>ecological metagenomes</taxon>
    </lineage>
</organism>
<sequence>MINIFATRFRRTLASRAAREGYGVLIIARLLDHTDTQNALVYTENSPEHLKNIDKAMALQLAPIAQAFSGTLVKHEKDAKRGDDISSRIRNRETGEAVGTCGTHSFCAALSPIACYTCHHFQPWLDGPHEAVLNNLIEQRKNILQKTNDLTIASVNDRVIFAVSEVIKLCETQKSTLSFKGEK</sequence>
<dbReference type="GO" id="GO:0003677">
    <property type="term" value="F:DNA binding"/>
    <property type="evidence" value="ECO:0007669"/>
    <property type="project" value="InterPro"/>
</dbReference>
<evidence type="ECO:0000313" key="2">
    <source>
        <dbReference type="EMBL" id="KTF05850.1"/>
    </source>
</evidence>